<evidence type="ECO:0000313" key="2">
    <source>
        <dbReference type="EMBL" id="KAH3781599.1"/>
    </source>
</evidence>
<gene>
    <name evidence="2" type="ORF">DPMN_159498</name>
</gene>
<dbReference type="Proteomes" id="UP000828390">
    <property type="component" value="Unassembled WGS sequence"/>
</dbReference>
<name>A0A9D4EJ36_DREPO</name>
<keyword evidence="3" id="KW-1185">Reference proteome</keyword>
<sequence>MNTSLLHKLELLEVKLFDRESENENLKKQIDKLQTELNTEKVVNREALSEEKYSNREALNELEQYTRINNIVFHGLQDTDKTEIPETTMELVADALKRHTGIQLIRTDLDFGHRQGRFENGKSRLVVLKFISRERKVQILKMRKELKQGKI</sequence>
<feature type="coiled-coil region" evidence="1">
    <location>
        <begin position="9"/>
        <end position="50"/>
    </location>
</feature>
<proteinExistence type="predicted"/>
<reference evidence="2" key="1">
    <citation type="journal article" date="2019" name="bioRxiv">
        <title>The Genome of the Zebra Mussel, Dreissena polymorpha: A Resource for Invasive Species Research.</title>
        <authorList>
            <person name="McCartney M.A."/>
            <person name="Auch B."/>
            <person name="Kono T."/>
            <person name="Mallez S."/>
            <person name="Zhang Y."/>
            <person name="Obille A."/>
            <person name="Becker A."/>
            <person name="Abrahante J.E."/>
            <person name="Garbe J."/>
            <person name="Badalamenti J.P."/>
            <person name="Herman A."/>
            <person name="Mangelson H."/>
            <person name="Liachko I."/>
            <person name="Sullivan S."/>
            <person name="Sone E.D."/>
            <person name="Koren S."/>
            <person name="Silverstein K.A.T."/>
            <person name="Beckman K.B."/>
            <person name="Gohl D.M."/>
        </authorList>
    </citation>
    <scope>NUCLEOTIDE SEQUENCE</scope>
    <source>
        <strain evidence="2">Duluth1</strain>
        <tissue evidence="2">Whole animal</tissue>
    </source>
</reference>
<organism evidence="2 3">
    <name type="scientific">Dreissena polymorpha</name>
    <name type="common">Zebra mussel</name>
    <name type="synonym">Mytilus polymorpha</name>
    <dbReference type="NCBI Taxonomy" id="45954"/>
    <lineage>
        <taxon>Eukaryota</taxon>
        <taxon>Metazoa</taxon>
        <taxon>Spiralia</taxon>
        <taxon>Lophotrochozoa</taxon>
        <taxon>Mollusca</taxon>
        <taxon>Bivalvia</taxon>
        <taxon>Autobranchia</taxon>
        <taxon>Heteroconchia</taxon>
        <taxon>Euheterodonta</taxon>
        <taxon>Imparidentia</taxon>
        <taxon>Neoheterodontei</taxon>
        <taxon>Myida</taxon>
        <taxon>Dreissenoidea</taxon>
        <taxon>Dreissenidae</taxon>
        <taxon>Dreissena</taxon>
    </lineage>
</organism>
<evidence type="ECO:0000313" key="3">
    <source>
        <dbReference type="Proteomes" id="UP000828390"/>
    </source>
</evidence>
<dbReference type="AlphaFoldDB" id="A0A9D4EJ36"/>
<keyword evidence="1" id="KW-0175">Coiled coil</keyword>
<reference evidence="2" key="2">
    <citation type="submission" date="2020-11" db="EMBL/GenBank/DDBJ databases">
        <authorList>
            <person name="McCartney M.A."/>
            <person name="Auch B."/>
            <person name="Kono T."/>
            <person name="Mallez S."/>
            <person name="Becker A."/>
            <person name="Gohl D.M."/>
            <person name="Silverstein K.A.T."/>
            <person name="Koren S."/>
            <person name="Bechman K.B."/>
            <person name="Herman A."/>
            <person name="Abrahante J.E."/>
            <person name="Garbe J."/>
        </authorList>
    </citation>
    <scope>NUCLEOTIDE SEQUENCE</scope>
    <source>
        <strain evidence="2">Duluth1</strain>
        <tissue evidence="2">Whole animal</tissue>
    </source>
</reference>
<accession>A0A9D4EJ36</accession>
<evidence type="ECO:0000256" key="1">
    <source>
        <dbReference type="SAM" id="Coils"/>
    </source>
</evidence>
<protein>
    <submittedName>
        <fullName evidence="2">Uncharacterized protein</fullName>
    </submittedName>
</protein>
<comment type="caution">
    <text evidence="2">The sequence shown here is derived from an EMBL/GenBank/DDBJ whole genome shotgun (WGS) entry which is preliminary data.</text>
</comment>
<dbReference type="EMBL" id="JAIWYP010000008">
    <property type="protein sequence ID" value="KAH3781599.1"/>
    <property type="molecule type" value="Genomic_DNA"/>
</dbReference>